<evidence type="ECO:0000313" key="9">
    <source>
        <dbReference type="EMBL" id="GCL64662.1"/>
    </source>
</evidence>
<keyword evidence="4" id="KW-0249">Electron transport</keyword>
<gene>
    <name evidence="9" type="ORF">AQPW35_37430</name>
</gene>
<dbReference type="Proteomes" id="UP000301751">
    <property type="component" value="Unassembled WGS sequence"/>
</dbReference>
<evidence type="ECO:0000256" key="4">
    <source>
        <dbReference type="ARBA" id="ARBA00022982"/>
    </source>
</evidence>
<dbReference type="PRINTS" id="PR00421">
    <property type="entry name" value="THIOREDOXIN"/>
</dbReference>
<dbReference type="PANTHER" id="PTHR45663">
    <property type="entry name" value="GEO12009P1"/>
    <property type="match status" value="1"/>
</dbReference>
<dbReference type="Gene3D" id="2.30.30.380">
    <property type="entry name" value="Zn-finger domain of Sec23/24"/>
    <property type="match status" value="1"/>
</dbReference>
<dbReference type="Pfam" id="PF00085">
    <property type="entry name" value="Thioredoxin"/>
    <property type="match status" value="1"/>
</dbReference>
<dbReference type="PANTHER" id="PTHR45663:SF11">
    <property type="entry name" value="GEO12009P1"/>
    <property type="match status" value="1"/>
</dbReference>
<dbReference type="InterPro" id="IPR049299">
    <property type="entry name" value="Thio2_N"/>
</dbReference>
<dbReference type="Pfam" id="PF21352">
    <property type="entry name" value="Zn_ribbon_Thio2"/>
    <property type="match status" value="1"/>
</dbReference>
<dbReference type="NCBIfam" id="NF008229">
    <property type="entry name" value="PRK10996.1"/>
    <property type="match status" value="1"/>
</dbReference>
<dbReference type="GO" id="GO:0046872">
    <property type="term" value="F:metal ion binding"/>
    <property type="evidence" value="ECO:0007669"/>
    <property type="project" value="UniProtKB-KW"/>
</dbReference>
<proteinExistence type="inferred from homology"/>
<dbReference type="InterPro" id="IPR013766">
    <property type="entry name" value="Thioredoxin_domain"/>
</dbReference>
<keyword evidence="2" id="KW-0813">Transport</keyword>
<evidence type="ECO:0000256" key="1">
    <source>
        <dbReference type="ARBA" id="ARBA00008987"/>
    </source>
</evidence>
<dbReference type="SUPFAM" id="SSF52833">
    <property type="entry name" value="Thioredoxin-like"/>
    <property type="match status" value="1"/>
</dbReference>
<dbReference type="GO" id="GO:0005829">
    <property type="term" value="C:cytosol"/>
    <property type="evidence" value="ECO:0007669"/>
    <property type="project" value="TreeGrafter"/>
</dbReference>
<dbReference type="NCBIfam" id="TIGR01068">
    <property type="entry name" value="thioredoxin"/>
    <property type="match status" value="1"/>
</dbReference>
<dbReference type="PROSITE" id="PS51352">
    <property type="entry name" value="THIOREDOXIN_2"/>
    <property type="match status" value="1"/>
</dbReference>
<name>A0A480AWU3_9BURK</name>
<organism evidence="9 10">
    <name type="scientific">Pseudaquabacterium pictum</name>
    <dbReference type="NCBI Taxonomy" id="2315236"/>
    <lineage>
        <taxon>Bacteria</taxon>
        <taxon>Pseudomonadati</taxon>
        <taxon>Pseudomonadota</taxon>
        <taxon>Betaproteobacteria</taxon>
        <taxon>Burkholderiales</taxon>
        <taxon>Sphaerotilaceae</taxon>
        <taxon>Pseudaquabacterium</taxon>
    </lineage>
</organism>
<comment type="similarity">
    <text evidence="1">Belongs to the thioredoxin family.</text>
</comment>
<dbReference type="CDD" id="cd02947">
    <property type="entry name" value="TRX_family"/>
    <property type="match status" value="1"/>
</dbReference>
<comment type="caution">
    <text evidence="9">The sequence shown here is derived from an EMBL/GenBank/DDBJ whole genome shotgun (WGS) entry which is preliminary data.</text>
</comment>
<protein>
    <recommendedName>
        <fullName evidence="7">Thioredoxin</fullName>
    </recommendedName>
</protein>
<dbReference type="GO" id="GO:0015035">
    <property type="term" value="F:protein-disulfide reductase activity"/>
    <property type="evidence" value="ECO:0007669"/>
    <property type="project" value="UniProtKB-UniRule"/>
</dbReference>
<dbReference type="InterPro" id="IPR036249">
    <property type="entry name" value="Thioredoxin-like_sf"/>
</dbReference>
<dbReference type="InterPro" id="IPR005746">
    <property type="entry name" value="Thioredoxin"/>
</dbReference>
<keyword evidence="10" id="KW-1185">Reference proteome</keyword>
<dbReference type="Gene3D" id="3.40.30.10">
    <property type="entry name" value="Glutaredoxin"/>
    <property type="match status" value="1"/>
</dbReference>
<feature type="domain" description="Thioredoxin" evidence="8">
    <location>
        <begin position="20"/>
        <end position="140"/>
    </location>
</feature>
<evidence type="ECO:0000256" key="6">
    <source>
        <dbReference type="ARBA" id="ARBA00023284"/>
    </source>
</evidence>
<dbReference type="FunFam" id="3.40.30.10:FF:000001">
    <property type="entry name" value="Thioredoxin"/>
    <property type="match status" value="1"/>
</dbReference>
<evidence type="ECO:0000256" key="5">
    <source>
        <dbReference type="ARBA" id="ARBA00023157"/>
    </source>
</evidence>
<evidence type="ECO:0000313" key="10">
    <source>
        <dbReference type="Proteomes" id="UP000301751"/>
    </source>
</evidence>
<dbReference type="PROSITE" id="PS00194">
    <property type="entry name" value="THIOREDOXIN_1"/>
    <property type="match status" value="1"/>
</dbReference>
<dbReference type="AlphaFoldDB" id="A0A480AWU3"/>
<evidence type="ECO:0000256" key="3">
    <source>
        <dbReference type="ARBA" id="ARBA00022723"/>
    </source>
</evidence>
<dbReference type="OrthoDB" id="9790390at2"/>
<keyword evidence="6" id="KW-0676">Redox-active center</keyword>
<dbReference type="EMBL" id="BJCL01000010">
    <property type="protein sequence ID" value="GCL64662.1"/>
    <property type="molecule type" value="Genomic_DNA"/>
</dbReference>
<keyword evidence="5" id="KW-1015">Disulfide bond</keyword>
<reference evidence="10" key="1">
    <citation type="submission" date="2019-03" db="EMBL/GenBank/DDBJ databases">
        <title>Aquabacterium pictum sp.nov., the first bacteriochlorophyll a-containing freshwater bacterium in the genus Aquabacterium of the class Betaproteobacteria.</title>
        <authorList>
            <person name="Hirose S."/>
            <person name="Tank M."/>
            <person name="Hara E."/>
            <person name="Tamaki H."/>
            <person name="Takaichi S."/>
            <person name="Haruta S."/>
            <person name="Hanada S."/>
        </authorList>
    </citation>
    <scope>NUCLEOTIDE SEQUENCE [LARGE SCALE GENOMIC DNA]</scope>
    <source>
        <strain evidence="10">W35</strain>
    </source>
</reference>
<accession>A0A480AWU3</accession>
<dbReference type="InterPro" id="IPR017937">
    <property type="entry name" value="Thioredoxin_CS"/>
</dbReference>
<keyword evidence="3" id="KW-0479">Metal-binding</keyword>
<dbReference type="RefSeq" id="WP_137734384.1">
    <property type="nucleotide sequence ID" value="NZ_BJCL01000010.1"/>
</dbReference>
<evidence type="ECO:0000256" key="2">
    <source>
        <dbReference type="ARBA" id="ARBA00022448"/>
    </source>
</evidence>
<dbReference type="GO" id="GO:0045454">
    <property type="term" value="P:cell redox homeostasis"/>
    <property type="evidence" value="ECO:0007669"/>
    <property type="project" value="TreeGrafter"/>
</dbReference>
<evidence type="ECO:0000259" key="8">
    <source>
        <dbReference type="PROSITE" id="PS51352"/>
    </source>
</evidence>
<evidence type="ECO:0000256" key="7">
    <source>
        <dbReference type="NCBIfam" id="TIGR01068"/>
    </source>
</evidence>
<sequence>MDTHHTVCAHCGATNRLPAERLGDQPDCGRCHQPLLTGAPIELDDRSFDAFVQKSTLPVLVDFWAPWCGPCRQMAPQFDAAARQLRGQALLVKVNSDDSPETSAKFGIRSIPTLVRLQGGVEQRRQSGALPAAQIVALAR</sequence>